<dbReference type="OMA" id="HANNHHF"/>
<proteinExistence type="predicted"/>
<evidence type="ECO:0000313" key="2">
    <source>
        <dbReference type="EMBL" id="SCW00785.1"/>
    </source>
</evidence>
<dbReference type="AlphaFoldDB" id="A0A1G4MAM4"/>
<reference evidence="2 3" key="1">
    <citation type="submission" date="2016-03" db="EMBL/GenBank/DDBJ databases">
        <authorList>
            <person name="Devillers H."/>
        </authorList>
    </citation>
    <scope>NUCLEOTIDE SEQUENCE [LARGE SCALE GENOMIC DNA]</scope>
    <source>
        <strain evidence="2">CBS 6772</strain>
    </source>
</reference>
<feature type="compositionally biased region" description="Low complexity" evidence="1">
    <location>
        <begin position="267"/>
        <end position="281"/>
    </location>
</feature>
<sequence length="573" mass="63054">MSSQSDDSSVGPTSIPEATDIISNSRGSKSNKLSDDHALPEPIDSIGESNQNMHVAQVISAETGNENLSKYNVDFKPSSSSKQHIYSIRELLQISKDVPEKLSNSISGSLPKKSFWRLSSRHPDGSGGSNHKTNNFRIAEPGSEKKAHRSRGSRNGRRGSKFSKGEKHYVEEKDIKVNNDDLLALEEEIKPTGNSISDFENWKAKMKELERRKKGLPPLEKNEASERPPLDTNRSSLSDFFNLKKENSSNFEELESSDGHVDTPKGSSSRFSSFFSSASSSTPNIAHSSIAQPPTPKEDEARSATGSRVLSFFNKPEQRPMPEQHQNKGLNSVASDARSEPHENKVFVKEQTNNNFFQGLLNKGKSTDSIPTQMQEPLQYSRQGRDARESSINSNILGKTNAINNAGSTEGPPGLSKMPPNPQRGNLSSNFQMGMPTNMMPPMGQPMNMPPPGYPHFQMPPPGVHLPQQFFGDRPKQRVGQDGNDGNPEKNQRTQQMHAQFISGPPNIPPPGFAPMQGPPPGIAHDMQIPMNGMMPPHGFFPPQGPGFPQFGNPQMPSNGMPLQSHRMAPRRE</sequence>
<feature type="compositionally biased region" description="Polar residues" evidence="1">
    <location>
        <begin position="1"/>
        <end position="12"/>
    </location>
</feature>
<gene>
    <name evidence="2" type="ORF">LAFE_0C11936G</name>
</gene>
<dbReference type="OrthoDB" id="4065296at2759"/>
<dbReference type="STRING" id="4955.A0A1G4MAM4"/>
<evidence type="ECO:0000313" key="3">
    <source>
        <dbReference type="Proteomes" id="UP000190831"/>
    </source>
</evidence>
<organism evidence="2 3">
    <name type="scientific">Lachancea fermentati</name>
    <name type="common">Zygosaccharomyces fermentati</name>
    <dbReference type="NCBI Taxonomy" id="4955"/>
    <lineage>
        <taxon>Eukaryota</taxon>
        <taxon>Fungi</taxon>
        <taxon>Dikarya</taxon>
        <taxon>Ascomycota</taxon>
        <taxon>Saccharomycotina</taxon>
        <taxon>Saccharomycetes</taxon>
        <taxon>Saccharomycetales</taxon>
        <taxon>Saccharomycetaceae</taxon>
        <taxon>Lachancea</taxon>
    </lineage>
</organism>
<dbReference type="Proteomes" id="UP000190831">
    <property type="component" value="Chromosome C"/>
</dbReference>
<feature type="compositionally biased region" description="Basic and acidic residues" evidence="1">
    <location>
        <begin position="163"/>
        <end position="176"/>
    </location>
</feature>
<feature type="region of interest" description="Disordered" evidence="1">
    <location>
        <begin position="1"/>
        <end position="51"/>
    </location>
</feature>
<feature type="region of interest" description="Disordered" evidence="1">
    <location>
        <begin position="469"/>
        <end position="573"/>
    </location>
</feature>
<feature type="region of interest" description="Disordered" evidence="1">
    <location>
        <begin position="209"/>
        <end position="342"/>
    </location>
</feature>
<feature type="compositionally biased region" description="Polar residues" evidence="1">
    <location>
        <begin position="396"/>
        <end position="408"/>
    </location>
</feature>
<feature type="compositionally biased region" description="Polar residues" evidence="1">
    <location>
        <begin position="282"/>
        <end position="292"/>
    </location>
</feature>
<evidence type="ECO:0000256" key="1">
    <source>
        <dbReference type="SAM" id="MobiDB-lite"/>
    </source>
</evidence>
<feature type="region of interest" description="Disordered" evidence="1">
    <location>
        <begin position="396"/>
        <end position="430"/>
    </location>
</feature>
<feature type="compositionally biased region" description="Low complexity" evidence="1">
    <location>
        <begin position="547"/>
        <end position="557"/>
    </location>
</feature>
<feature type="compositionally biased region" description="Polar residues" evidence="1">
    <location>
        <begin position="21"/>
        <end position="31"/>
    </location>
</feature>
<dbReference type="EMBL" id="LT598485">
    <property type="protein sequence ID" value="SCW00785.1"/>
    <property type="molecule type" value="Genomic_DNA"/>
</dbReference>
<accession>A0A1G4MAM4</accession>
<protein>
    <submittedName>
        <fullName evidence="2">LAFE_0C11936g1_1</fullName>
    </submittedName>
</protein>
<feature type="compositionally biased region" description="Basic and acidic residues" evidence="1">
    <location>
        <begin position="220"/>
        <end position="229"/>
    </location>
</feature>
<name>A0A1G4MAM4_LACFM</name>
<feature type="region of interest" description="Disordered" evidence="1">
    <location>
        <begin position="97"/>
        <end position="176"/>
    </location>
</feature>
<feature type="compositionally biased region" description="Pro residues" evidence="1">
    <location>
        <begin position="506"/>
        <end position="522"/>
    </location>
</feature>
<feature type="compositionally biased region" description="Basic and acidic residues" evidence="1">
    <location>
        <begin position="316"/>
        <end position="326"/>
    </location>
</feature>
<feature type="compositionally biased region" description="Basic residues" evidence="1">
    <location>
        <begin position="146"/>
        <end position="161"/>
    </location>
</feature>
<keyword evidence="3" id="KW-1185">Reference proteome</keyword>